<dbReference type="Gene3D" id="3.40.50.2000">
    <property type="entry name" value="Glycogen Phosphorylase B"/>
    <property type="match status" value="2"/>
</dbReference>
<keyword evidence="6" id="KW-1185">Reference proteome</keyword>
<feature type="region of interest" description="Disordered" evidence="2">
    <location>
        <begin position="1142"/>
        <end position="1239"/>
    </location>
</feature>
<dbReference type="FunFam" id="3.40.50.2000:FF:000100">
    <property type="entry name" value="Glycosyltransferase family 1 protein"/>
    <property type="match status" value="1"/>
</dbReference>
<gene>
    <name evidence="5" type="ORF">AMS68_006270</name>
</gene>
<feature type="region of interest" description="Disordered" evidence="2">
    <location>
        <begin position="823"/>
        <end position="887"/>
    </location>
</feature>
<feature type="compositionally biased region" description="Basic and acidic residues" evidence="2">
    <location>
        <begin position="90"/>
        <end position="103"/>
    </location>
</feature>
<protein>
    <submittedName>
        <fullName evidence="5">Uncharacterized protein</fullName>
    </submittedName>
</protein>
<sequence>MAHQDSHEQKLGSDVSRPAGSDVDTSFFTSNPAEERSTAYESMEPAGPEAVEDPVAEDYISAKPVAQTKSTMLRSQTHDYASNATSLPIKRSDSAPLRQDRSQLRASSTKNKDNPFVQGLKRTVTGGNPAQTRSQYSFVFDPMFSDDSSSGSENDAPAKRKRPGTNGIDDRLSKSDKKLERKHARKGMSYSQFKFGNDHMKTRGKVSRRDGRLNIAVNDTTGKGYVAKALGQTIKHHLDVPKRRHSTAPWRTHAQDHAKPSPDEPYAESIASGLSSYDRRPKLNIVIMVIGSRGDIQPFLKVGKILSQKYGHRVRVATHPAFREFVQKDAGLEFFSVGGDPAQLMAFMVKNPGLIPSVSTFREGEIKRRREQMAEMMHGFWRACINATDDEGDKKNKELLDDAFPFVADAIIANPPSFAHVHIAERLGIPLHMMFTFPYSPTTQFPHPLANIRPDKSNVDLHYVNFMSYALVEMMTWQGLGDLVNDLRTKTLGLEPVSSLWAPGALYRMKVPYTYMWSPSLVPKPADWGPEIDLAGFAFLDLASSFDPPKELSDFLDAGEPPVYIGFGSIVVDDPDKFTQMIFEAVRMAGVRALINKGWGGIGGDGKDVPEGIYMISNVPHDWLFPKVKAVIHHGGAGTTAIGLKCGKPTMIVPFFGDQPFWGSMVAEAKAGAFECIPYKKLSVERFAEGIKQCLTEEAQNNVNKIAESIAKEGDGAENAVKSFHRNLPLAGRYNMRCSILEDRVAVWRLRNSALRLSAVAAEILIKSGKVKWHDLKLIRHYEWNDFDGPGEPITGTTGAMTSSLFGIGEGVGMVPVRIAKHIKKRDEHAKKKQAIADRKAKRTSEKSLQKDATKDDQSQEDSKNGDRPPNERAETTNTLTSTISADPTEPLYQELADDVATGLAKSSYALINLPLNLSLATARGFHNAPRLYGDATVRRPLKITGFKSGFKAAGHELGFGVYDAWTGLVTQPKGGWSDEVTVPAKFAGLGKGVGKGVGGFVLKNISAIIAPPVYVGLGVRKYLEKRIGGVGTSTFLKDSRQLQGKVEERKLGEEKPDGQHRLQTTKDEVLAGWNTFVEIWAAAETIRQGSSVKPVSAFRYERERKQWMENGLLENVRTARAALEARKNGQDLDQFIAKRQEEQDEAEKLPETPVVETSNDDDLKHEPSREAAEAYPETSTASKENLTHNRLAYGRADSDATAVDSSSDEKHDRLKVPGYFDKQHTGSIDQQGARMVAA</sequence>
<dbReference type="CDD" id="cd03784">
    <property type="entry name" value="GT1_Gtf-like"/>
    <property type="match status" value="1"/>
</dbReference>
<feature type="compositionally biased region" description="Basic and acidic residues" evidence="2">
    <location>
        <begin position="1142"/>
        <end position="1151"/>
    </location>
</feature>
<dbReference type="GO" id="GO:0005975">
    <property type="term" value="P:carbohydrate metabolic process"/>
    <property type="evidence" value="ECO:0007669"/>
    <property type="project" value="InterPro"/>
</dbReference>
<keyword evidence="1" id="KW-0808">Transferase</keyword>
<feature type="compositionally biased region" description="Basic and acidic residues" evidence="2">
    <location>
        <begin position="1162"/>
        <end position="1173"/>
    </location>
</feature>
<dbReference type="GO" id="GO:0016906">
    <property type="term" value="F:sterol 3-beta-glucosyltransferase activity"/>
    <property type="evidence" value="ECO:0007669"/>
    <property type="project" value="UniProtKB-ARBA"/>
</dbReference>
<feature type="domain" description="Erythromycin biosynthesis protein CIII-like C-terminal" evidence="4">
    <location>
        <begin position="607"/>
        <end position="712"/>
    </location>
</feature>
<reference evidence="5 6" key="1">
    <citation type="journal article" date="2016" name="Sci. Rep.">
        <title>Peltaster fructicola genome reveals evolution from an invasive phytopathogen to an ectophytic parasite.</title>
        <authorList>
            <person name="Xu C."/>
            <person name="Chen H."/>
            <person name="Gleason M.L."/>
            <person name="Xu J.R."/>
            <person name="Liu H."/>
            <person name="Zhang R."/>
            <person name="Sun G."/>
        </authorList>
    </citation>
    <scope>NUCLEOTIDE SEQUENCE [LARGE SCALE GENOMIC DNA]</scope>
    <source>
        <strain evidence="5 6">LNHT1506</strain>
    </source>
</reference>
<dbReference type="Proteomes" id="UP000503462">
    <property type="component" value="Chromosome 4"/>
</dbReference>
<feature type="region of interest" description="Disordered" evidence="2">
    <location>
        <begin position="1"/>
        <end position="186"/>
    </location>
</feature>
<feature type="compositionally biased region" description="Basic and acidic residues" evidence="2">
    <location>
        <begin position="168"/>
        <end position="179"/>
    </location>
</feature>
<dbReference type="InterPro" id="IPR050426">
    <property type="entry name" value="Glycosyltransferase_28"/>
</dbReference>
<feature type="compositionally biased region" description="Polar residues" evidence="2">
    <location>
        <begin position="125"/>
        <end position="137"/>
    </location>
</feature>
<dbReference type="InterPro" id="IPR004276">
    <property type="entry name" value="GlycoTrans_28_N"/>
</dbReference>
<feature type="region of interest" description="Disordered" evidence="2">
    <location>
        <begin position="247"/>
        <end position="267"/>
    </location>
</feature>
<dbReference type="PANTHER" id="PTHR48050:SF5">
    <property type="entry name" value="UDP-GLUCOSE,STEROL TRANSFERASE"/>
    <property type="match status" value="1"/>
</dbReference>
<feature type="compositionally biased region" description="Basic and acidic residues" evidence="2">
    <location>
        <begin position="253"/>
        <end position="262"/>
    </location>
</feature>
<dbReference type="OrthoDB" id="5835829at2759"/>
<feature type="compositionally biased region" description="Polar residues" evidence="2">
    <location>
        <begin position="67"/>
        <end position="86"/>
    </location>
</feature>
<feature type="compositionally biased region" description="Polar residues" evidence="2">
    <location>
        <begin position="23"/>
        <end position="32"/>
    </location>
</feature>
<evidence type="ECO:0000256" key="1">
    <source>
        <dbReference type="ARBA" id="ARBA00022679"/>
    </source>
</evidence>
<dbReference type="InterPro" id="IPR002213">
    <property type="entry name" value="UDP_glucos_trans"/>
</dbReference>
<evidence type="ECO:0000259" key="4">
    <source>
        <dbReference type="Pfam" id="PF06722"/>
    </source>
</evidence>
<accession>A0A6H0Y168</accession>
<dbReference type="PANTHER" id="PTHR48050">
    <property type="entry name" value="STEROL 3-BETA-GLUCOSYLTRANSFERASE"/>
    <property type="match status" value="1"/>
</dbReference>
<evidence type="ECO:0000256" key="2">
    <source>
        <dbReference type="SAM" id="MobiDB-lite"/>
    </source>
</evidence>
<dbReference type="FunFam" id="3.40.50.2000:FF:000009">
    <property type="entry name" value="Sterol 3-beta-glucosyltransferase UGT80A2"/>
    <property type="match status" value="1"/>
</dbReference>
<feature type="compositionally biased region" description="Basic and acidic residues" evidence="2">
    <location>
        <begin position="1"/>
        <end position="11"/>
    </location>
</feature>
<dbReference type="Pfam" id="PF06722">
    <property type="entry name" value="EryCIII-like_C"/>
    <property type="match status" value="1"/>
</dbReference>
<organism evidence="5 6">
    <name type="scientific">Peltaster fructicola</name>
    <dbReference type="NCBI Taxonomy" id="286661"/>
    <lineage>
        <taxon>Eukaryota</taxon>
        <taxon>Fungi</taxon>
        <taxon>Dikarya</taxon>
        <taxon>Ascomycota</taxon>
        <taxon>Pezizomycotina</taxon>
        <taxon>Dothideomycetes</taxon>
        <taxon>Dothideomycetes incertae sedis</taxon>
        <taxon>Peltaster</taxon>
    </lineage>
</organism>
<dbReference type="Pfam" id="PF03033">
    <property type="entry name" value="Glyco_transf_28"/>
    <property type="match status" value="1"/>
</dbReference>
<dbReference type="InterPro" id="IPR010610">
    <property type="entry name" value="EryCIII-like_C"/>
</dbReference>
<feature type="compositionally biased region" description="Basic and acidic residues" evidence="2">
    <location>
        <begin position="825"/>
        <end position="875"/>
    </location>
</feature>
<proteinExistence type="predicted"/>
<feature type="compositionally biased region" description="Polar residues" evidence="2">
    <location>
        <begin position="876"/>
        <end position="886"/>
    </location>
</feature>
<feature type="domain" description="Glycosyltransferase family 28 N-terminal" evidence="3">
    <location>
        <begin position="285"/>
        <end position="442"/>
    </location>
</feature>
<name>A0A6H0Y168_9PEZI</name>
<dbReference type="AlphaFoldDB" id="A0A6H0Y168"/>
<evidence type="ECO:0000313" key="6">
    <source>
        <dbReference type="Proteomes" id="UP000503462"/>
    </source>
</evidence>
<dbReference type="EMBL" id="CP051142">
    <property type="protein sequence ID" value="QIX00753.1"/>
    <property type="molecule type" value="Genomic_DNA"/>
</dbReference>
<evidence type="ECO:0000259" key="3">
    <source>
        <dbReference type="Pfam" id="PF03033"/>
    </source>
</evidence>
<dbReference type="SUPFAM" id="SSF53756">
    <property type="entry name" value="UDP-Glycosyltransferase/glycogen phosphorylase"/>
    <property type="match status" value="1"/>
</dbReference>
<evidence type="ECO:0000313" key="5">
    <source>
        <dbReference type="EMBL" id="QIX00753.1"/>
    </source>
</evidence>